<accession>A0A0V7ZRR2</accession>
<dbReference type="AlphaFoldDB" id="A0A0V7ZRR2"/>
<proteinExistence type="predicted"/>
<evidence type="ECO:0000313" key="4">
    <source>
        <dbReference type="Proteomes" id="UP000053372"/>
    </source>
</evidence>
<keyword evidence="2 3" id="KW-0808">Transferase</keyword>
<keyword evidence="1" id="KW-0328">Glycosyltransferase</keyword>
<sequence>MRIVALVPGGIGDQLLFFPTLDDLLSKIPQAQIDVVTEPRSKAAYEVSKSVREVIGFDFSDRNSLADWGNLVGTIRDREYDIAITSKQDWFVGLLLWLTGIPQRIGFKGSGSVFLTNSIPMITKQYAASMYHDLLQELGIKSPCPDLSINVPKNDIEWAQREQVRLSVNETGYILIDAGSCPQSSQKFDSRTYPVESWLQIIRDLNMKQPDMPILAVSNPENPEFSLRLKQALPQLKLISPDNIGKLAATIAGANLMLCTHNSSMYLSVAVQTYTIALFGPTKPEEVLPQSDKIIAIESPSGKAADILPKTVLEKILA</sequence>
<organism evidence="3 4">
    <name type="scientific">Mastigocoleus testarum BC008</name>
    <dbReference type="NCBI Taxonomy" id="371196"/>
    <lineage>
        <taxon>Bacteria</taxon>
        <taxon>Bacillati</taxon>
        <taxon>Cyanobacteriota</taxon>
        <taxon>Cyanophyceae</taxon>
        <taxon>Nostocales</taxon>
        <taxon>Hapalosiphonaceae</taxon>
        <taxon>Mastigocoleus</taxon>
    </lineage>
</organism>
<evidence type="ECO:0000256" key="2">
    <source>
        <dbReference type="ARBA" id="ARBA00022679"/>
    </source>
</evidence>
<dbReference type="InterPro" id="IPR051199">
    <property type="entry name" value="LPS_LOS_Heptosyltrfase"/>
</dbReference>
<dbReference type="Gene3D" id="3.40.50.2000">
    <property type="entry name" value="Glycogen Phosphorylase B"/>
    <property type="match status" value="2"/>
</dbReference>
<dbReference type="GO" id="GO:0008713">
    <property type="term" value="F:ADP-heptose-lipopolysaccharide heptosyltransferase activity"/>
    <property type="evidence" value="ECO:0007669"/>
    <property type="project" value="TreeGrafter"/>
</dbReference>
<comment type="caution">
    <text evidence="3">The sequence shown here is derived from an EMBL/GenBank/DDBJ whole genome shotgun (WGS) entry which is preliminary data.</text>
</comment>
<dbReference type="PANTHER" id="PTHR30160">
    <property type="entry name" value="TETRAACYLDISACCHARIDE 4'-KINASE-RELATED"/>
    <property type="match status" value="1"/>
</dbReference>
<dbReference type="EMBL" id="LMTZ01000088">
    <property type="protein sequence ID" value="KST67328.1"/>
    <property type="molecule type" value="Genomic_DNA"/>
</dbReference>
<evidence type="ECO:0000313" key="3">
    <source>
        <dbReference type="EMBL" id="KST67328.1"/>
    </source>
</evidence>
<dbReference type="PANTHER" id="PTHR30160:SF7">
    <property type="entry name" value="ADP-HEPTOSE--LPS HEPTOSYLTRANSFERASE 2"/>
    <property type="match status" value="1"/>
</dbReference>
<name>A0A0V7ZRR2_9CYAN</name>
<keyword evidence="4" id="KW-1185">Reference proteome</keyword>
<evidence type="ECO:0000256" key="1">
    <source>
        <dbReference type="ARBA" id="ARBA00022676"/>
    </source>
</evidence>
<dbReference type="SUPFAM" id="SSF53756">
    <property type="entry name" value="UDP-Glycosyltransferase/glycogen phosphorylase"/>
    <property type="match status" value="1"/>
</dbReference>
<dbReference type="GO" id="GO:0009244">
    <property type="term" value="P:lipopolysaccharide core region biosynthetic process"/>
    <property type="evidence" value="ECO:0007669"/>
    <property type="project" value="TreeGrafter"/>
</dbReference>
<dbReference type="CDD" id="cd03789">
    <property type="entry name" value="GT9_LPS_heptosyltransferase"/>
    <property type="match status" value="1"/>
</dbReference>
<dbReference type="Pfam" id="PF01075">
    <property type="entry name" value="Glyco_transf_9"/>
    <property type="match status" value="1"/>
</dbReference>
<dbReference type="GO" id="GO:0005829">
    <property type="term" value="C:cytosol"/>
    <property type="evidence" value="ECO:0007669"/>
    <property type="project" value="TreeGrafter"/>
</dbReference>
<dbReference type="OrthoDB" id="9797795at2"/>
<gene>
    <name evidence="3" type="ORF">BC008_29470</name>
</gene>
<dbReference type="InterPro" id="IPR002201">
    <property type="entry name" value="Glyco_trans_9"/>
</dbReference>
<dbReference type="RefSeq" id="WP_027842983.1">
    <property type="nucleotide sequence ID" value="NZ_LMTZ01000088.1"/>
</dbReference>
<protein>
    <submittedName>
        <fullName evidence="3">Glycosyltransferase</fullName>
    </submittedName>
</protein>
<reference evidence="3 4" key="1">
    <citation type="journal article" date="2015" name="Genome Announc.">
        <title>Draft Genome of the Euendolithic (true boring) Cyanobacterium Mastigocoleus testarum strain BC008.</title>
        <authorList>
            <person name="Guida B.S."/>
            <person name="Garcia-Pichel F."/>
        </authorList>
    </citation>
    <scope>NUCLEOTIDE SEQUENCE [LARGE SCALE GENOMIC DNA]</scope>
    <source>
        <strain evidence="3 4">BC008</strain>
    </source>
</reference>
<dbReference type="Proteomes" id="UP000053372">
    <property type="component" value="Unassembled WGS sequence"/>
</dbReference>